<dbReference type="RefSeq" id="WP_087651780.1">
    <property type="nucleotide sequence ID" value="NZ_CP021509.1"/>
</dbReference>
<dbReference type="EMBL" id="CP021509">
    <property type="protein sequence ID" value="ARW48100.1"/>
    <property type="molecule type" value="Genomic_DNA"/>
</dbReference>
<name>A0A1Y0XYV7_ACEPA</name>
<proteinExistence type="predicted"/>
<organism evidence="1 2">
    <name type="scientific">Acetobacter pasteurianus subsp. pasteurianus</name>
    <dbReference type="NCBI Taxonomy" id="481145"/>
    <lineage>
        <taxon>Bacteria</taxon>
        <taxon>Pseudomonadati</taxon>
        <taxon>Pseudomonadota</taxon>
        <taxon>Alphaproteobacteria</taxon>
        <taxon>Acetobacterales</taxon>
        <taxon>Acetobacteraceae</taxon>
        <taxon>Acetobacter</taxon>
    </lineage>
</organism>
<evidence type="ECO:0000313" key="1">
    <source>
        <dbReference type="EMBL" id="ARW48100.1"/>
    </source>
</evidence>
<protein>
    <submittedName>
        <fullName evidence="1">Uncharacterized protein</fullName>
    </submittedName>
</protein>
<dbReference type="Proteomes" id="UP000196205">
    <property type="component" value="Chromosome"/>
</dbReference>
<dbReference type="AlphaFoldDB" id="A0A1Y0XYV7"/>
<reference evidence="1 2" key="1">
    <citation type="submission" date="2017-05" db="EMBL/GenBank/DDBJ databases">
        <title>Genome sequence of Acetobacter pasteurianus subsp. pasteurianus strain SRCM101342.</title>
        <authorList>
            <person name="Cho S.H."/>
        </authorList>
    </citation>
    <scope>NUCLEOTIDE SEQUENCE [LARGE SCALE GENOMIC DNA]</scope>
    <source>
        <strain evidence="1 2">SRCM101342</strain>
    </source>
</reference>
<sequence>MRTREEQVSALACAIFNKHTDIDECIAIANKYIQEAEERARAECAADTRRLEWLEKKVVRICEPRRNGMWTECNSFEITYAFPGTIKSAIDAAMEGGK</sequence>
<gene>
    <name evidence="1" type="ORF">S1001342_01777</name>
</gene>
<accession>A0A1Y0XYV7</accession>
<evidence type="ECO:0000313" key="2">
    <source>
        <dbReference type="Proteomes" id="UP000196205"/>
    </source>
</evidence>